<organism evidence="2 3">
    <name type="scientific">Sclerotinia trifoliorum</name>
    <dbReference type="NCBI Taxonomy" id="28548"/>
    <lineage>
        <taxon>Eukaryota</taxon>
        <taxon>Fungi</taxon>
        <taxon>Dikarya</taxon>
        <taxon>Ascomycota</taxon>
        <taxon>Pezizomycotina</taxon>
        <taxon>Leotiomycetes</taxon>
        <taxon>Helotiales</taxon>
        <taxon>Sclerotiniaceae</taxon>
        <taxon>Sclerotinia</taxon>
    </lineage>
</organism>
<reference evidence="2" key="1">
    <citation type="submission" date="2020-10" db="EMBL/GenBank/DDBJ databases">
        <authorList>
            <person name="Kusch S."/>
        </authorList>
    </citation>
    <scope>NUCLEOTIDE SEQUENCE</scope>
    <source>
        <strain evidence="2">SwB9</strain>
    </source>
</reference>
<dbReference type="Proteomes" id="UP000624404">
    <property type="component" value="Unassembled WGS sequence"/>
</dbReference>
<name>A0A8H2ZLA6_9HELO</name>
<evidence type="ECO:0000313" key="3">
    <source>
        <dbReference type="Proteomes" id="UP000624404"/>
    </source>
</evidence>
<accession>A0A8H2ZLA6</accession>
<dbReference type="EMBL" id="CAJHIA010000004">
    <property type="protein sequence ID" value="CAD6441265.1"/>
    <property type="molecule type" value="Genomic_DNA"/>
</dbReference>
<gene>
    <name evidence="2" type="ORF">SCLTRI_LOCUS1057</name>
</gene>
<feature type="signal peptide" evidence="1">
    <location>
        <begin position="1"/>
        <end position="17"/>
    </location>
</feature>
<keyword evidence="3" id="KW-1185">Reference proteome</keyword>
<feature type="chain" id="PRO_5034765183" evidence="1">
    <location>
        <begin position="18"/>
        <end position="116"/>
    </location>
</feature>
<comment type="caution">
    <text evidence="2">The sequence shown here is derived from an EMBL/GenBank/DDBJ whole genome shotgun (WGS) entry which is preliminary data.</text>
</comment>
<evidence type="ECO:0000313" key="2">
    <source>
        <dbReference type="EMBL" id="CAD6441265.1"/>
    </source>
</evidence>
<keyword evidence="1" id="KW-0732">Signal</keyword>
<protein>
    <submittedName>
        <fullName evidence="2">1b542782-44fe-43df-9de7-9b79e2921078</fullName>
    </submittedName>
</protein>
<sequence>MSLLSSYIVTLFLATESGPLSKGYKCIMRTSTADIFKGKKSKTTCLDGTFPANNLRCGNPLNCERRAESESQRALWNIYGKLPFNLFRFLPGEKSAFLPSRSFMSSLLKCSVSAGT</sequence>
<proteinExistence type="predicted"/>
<evidence type="ECO:0000256" key="1">
    <source>
        <dbReference type="SAM" id="SignalP"/>
    </source>
</evidence>
<dbReference type="AlphaFoldDB" id="A0A8H2ZLA6"/>